<dbReference type="PANTHER" id="PTHR16186:SF11">
    <property type="entry name" value="SIGNAL-TRANSDUCING ADAPTOR PROTEIN 2"/>
    <property type="match status" value="1"/>
</dbReference>
<sequence>KVPTDLMLLPGHIFHLLEALHEEQDCRATQGCPITPQVPSCVFKLTQLEAEWLLEWSTGGGTMVLRPGEHGQGLSVTTRQEVNGTVLLKHYRVNHVGQGYIITTHAGDVPPHHHPCSLLAEVVQDFVESSKGSLQPLQQKYSLQLEFVEMDSENGEETLGVCEPPMATPIPQP</sequence>
<feature type="non-terminal residue" evidence="1">
    <location>
        <position position="173"/>
    </location>
</feature>
<dbReference type="Gene3D" id="3.30.505.10">
    <property type="entry name" value="SH2 domain"/>
    <property type="match status" value="1"/>
</dbReference>
<reference evidence="1 2" key="1">
    <citation type="submission" date="2019-09" db="EMBL/GenBank/DDBJ databases">
        <title>Bird 10,000 Genomes (B10K) Project - Family phase.</title>
        <authorList>
            <person name="Zhang G."/>
        </authorList>
    </citation>
    <scope>NUCLEOTIDE SEQUENCE [LARGE SCALE GENOMIC DNA]</scope>
    <source>
        <strain evidence="1">B10K-CU-031-23</strain>
    </source>
</reference>
<comment type="caution">
    <text evidence="1">The sequence shown here is derived from an EMBL/GenBank/DDBJ whole genome shotgun (WGS) entry which is preliminary data.</text>
</comment>
<dbReference type="EMBL" id="VWYV01002015">
    <property type="protein sequence ID" value="NXE15938.1"/>
    <property type="molecule type" value="Genomic_DNA"/>
</dbReference>
<dbReference type="GO" id="GO:0035591">
    <property type="term" value="F:signaling adaptor activity"/>
    <property type="evidence" value="ECO:0007669"/>
    <property type="project" value="InterPro"/>
</dbReference>
<dbReference type="PANTHER" id="PTHR16186">
    <property type="entry name" value="SIGNAL-TRANSDUCING ADAPTOR PROTEIN-RELATED"/>
    <property type="match status" value="1"/>
</dbReference>
<dbReference type="Proteomes" id="UP000533896">
    <property type="component" value="Unassembled WGS sequence"/>
</dbReference>
<dbReference type="OrthoDB" id="6086001at2759"/>
<dbReference type="InterPro" id="IPR036860">
    <property type="entry name" value="SH2_dom_sf"/>
</dbReference>
<protein>
    <submittedName>
        <fullName evidence="1">STAP2 protein</fullName>
    </submittedName>
</protein>
<organism evidence="1 2">
    <name type="scientific">Lophotis ruficrista</name>
    <dbReference type="NCBI Taxonomy" id="172689"/>
    <lineage>
        <taxon>Eukaryota</taxon>
        <taxon>Metazoa</taxon>
        <taxon>Chordata</taxon>
        <taxon>Craniata</taxon>
        <taxon>Vertebrata</taxon>
        <taxon>Euteleostomi</taxon>
        <taxon>Archelosauria</taxon>
        <taxon>Archosauria</taxon>
        <taxon>Dinosauria</taxon>
        <taxon>Saurischia</taxon>
        <taxon>Theropoda</taxon>
        <taxon>Coelurosauria</taxon>
        <taxon>Aves</taxon>
        <taxon>Neognathae</taxon>
        <taxon>Neoaves</taxon>
        <taxon>Otidimorphae</taxon>
        <taxon>Otidiformes</taxon>
        <taxon>Otididae</taxon>
        <taxon>Lophotis</taxon>
    </lineage>
</organism>
<name>A0A7K8KG12_9AVES</name>
<evidence type="ECO:0000313" key="2">
    <source>
        <dbReference type="Proteomes" id="UP000533896"/>
    </source>
</evidence>
<dbReference type="AlphaFoldDB" id="A0A7K8KG12"/>
<keyword evidence="2" id="KW-1185">Reference proteome</keyword>
<dbReference type="SUPFAM" id="SSF55550">
    <property type="entry name" value="SH2 domain"/>
    <property type="match status" value="1"/>
</dbReference>
<dbReference type="InterPro" id="IPR039111">
    <property type="entry name" value="STAP1/STAP2"/>
</dbReference>
<gene>
    <name evidence="1" type="primary">Stap2</name>
    <name evidence="1" type="ORF">LOPRUF_R15283</name>
</gene>
<feature type="non-terminal residue" evidence="1">
    <location>
        <position position="1"/>
    </location>
</feature>
<evidence type="ECO:0000313" key="1">
    <source>
        <dbReference type="EMBL" id="NXE15938.1"/>
    </source>
</evidence>
<proteinExistence type="predicted"/>
<accession>A0A7K8KG12</accession>